<dbReference type="RefSeq" id="WP_216415399.1">
    <property type="nucleotide sequence ID" value="NZ_JAHLQK010000002.1"/>
</dbReference>
<proteinExistence type="predicted"/>
<reference evidence="1 2" key="1">
    <citation type="submission" date="2021-06" db="EMBL/GenBank/DDBJ databases">
        <authorList>
            <person name="Sun Q."/>
            <person name="Li D."/>
        </authorList>
    </citation>
    <scope>NUCLEOTIDE SEQUENCE [LARGE SCALE GENOMIC DNA]</scope>
    <source>
        <strain evidence="1 2">MSJ-5</strain>
    </source>
</reference>
<dbReference type="Proteomes" id="UP000779508">
    <property type="component" value="Unassembled WGS sequence"/>
</dbReference>
<organism evidence="1 2">
    <name type="scientific">Alkaliphilus flagellatus</name>
    <dbReference type="NCBI Taxonomy" id="2841507"/>
    <lineage>
        <taxon>Bacteria</taxon>
        <taxon>Bacillati</taxon>
        <taxon>Bacillota</taxon>
        <taxon>Clostridia</taxon>
        <taxon>Peptostreptococcales</taxon>
        <taxon>Natronincolaceae</taxon>
        <taxon>Alkaliphilus</taxon>
    </lineage>
</organism>
<protein>
    <submittedName>
        <fullName evidence="1">Uncharacterized protein</fullName>
    </submittedName>
</protein>
<evidence type="ECO:0000313" key="2">
    <source>
        <dbReference type="Proteomes" id="UP000779508"/>
    </source>
</evidence>
<sequence>MNNIDYYQMMGYPTCSPIAECTTESLESMYPEIYHRVYPKVMHMCMMMDHPNNPEMYPCPRRETVERMADDIYMQTMMEMGGEWEDWQPMSQQFPEFGRDRFGRRPFLRDLIFILLIRQLLRRRGRIF</sequence>
<evidence type="ECO:0000313" key="1">
    <source>
        <dbReference type="EMBL" id="MBU5675908.1"/>
    </source>
</evidence>
<name>A0ABS6G088_9FIRM</name>
<comment type="caution">
    <text evidence="1">The sequence shown here is derived from an EMBL/GenBank/DDBJ whole genome shotgun (WGS) entry which is preliminary data.</text>
</comment>
<gene>
    <name evidence="1" type="ORF">KQI88_05730</name>
</gene>
<dbReference type="EMBL" id="JAHLQK010000002">
    <property type="protein sequence ID" value="MBU5675908.1"/>
    <property type="molecule type" value="Genomic_DNA"/>
</dbReference>
<accession>A0ABS6G088</accession>
<keyword evidence="2" id="KW-1185">Reference proteome</keyword>